<dbReference type="SUPFAM" id="SSF52540">
    <property type="entry name" value="P-loop containing nucleoside triphosphate hydrolases"/>
    <property type="match status" value="2"/>
</dbReference>
<evidence type="ECO:0000256" key="4">
    <source>
        <dbReference type="ARBA" id="ARBA00022806"/>
    </source>
</evidence>
<dbReference type="InterPro" id="IPR038718">
    <property type="entry name" value="SNF2-like_sf"/>
</dbReference>
<dbReference type="InterPro" id="IPR044567">
    <property type="entry name" value="CLSY/DRD1"/>
</dbReference>
<evidence type="ECO:0000313" key="9">
    <source>
        <dbReference type="EMBL" id="SPD31433.1"/>
    </source>
</evidence>
<evidence type="ECO:0000256" key="2">
    <source>
        <dbReference type="ARBA" id="ARBA00022741"/>
    </source>
</evidence>
<dbReference type="GO" id="GO:0004386">
    <property type="term" value="F:helicase activity"/>
    <property type="evidence" value="ECO:0007669"/>
    <property type="project" value="UniProtKB-KW"/>
</dbReference>
<dbReference type="InterPro" id="IPR014001">
    <property type="entry name" value="Helicase_ATP-bd"/>
</dbReference>
<dbReference type="GO" id="GO:0005524">
    <property type="term" value="F:ATP binding"/>
    <property type="evidence" value="ECO:0007669"/>
    <property type="project" value="UniProtKB-KW"/>
</dbReference>
<evidence type="ECO:0000256" key="5">
    <source>
        <dbReference type="ARBA" id="ARBA00022840"/>
    </source>
</evidence>
<name>A0A2N9J4K3_FAGSY</name>
<dbReference type="AlphaFoldDB" id="A0A2N9J4K3"/>
<feature type="domain" description="Helicase ATP-binding" evidence="7">
    <location>
        <begin position="62"/>
        <end position="273"/>
    </location>
</feature>
<dbReference type="PROSITE" id="PS51192">
    <property type="entry name" value="HELICASE_ATP_BIND_1"/>
    <property type="match status" value="1"/>
</dbReference>
<evidence type="ECO:0000256" key="3">
    <source>
        <dbReference type="ARBA" id="ARBA00022801"/>
    </source>
</evidence>
<gene>
    <name evidence="9" type="ORF">FSB_LOCUS59315</name>
</gene>
<protein>
    <recommendedName>
        <fullName evidence="10">Helicase C-terminal domain-containing protein</fullName>
    </recommendedName>
</protein>
<dbReference type="PANTHER" id="PTHR45821">
    <property type="entry name" value="SNF2 DOMAIN-CONTAINING PROTEIN CLASSY 2-RELATED"/>
    <property type="match status" value="1"/>
</dbReference>
<dbReference type="CDD" id="cd18793">
    <property type="entry name" value="SF2_C_SNF"/>
    <property type="match status" value="1"/>
</dbReference>
<keyword evidence="2" id="KW-0547">Nucleotide-binding</keyword>
<dbReference type="InterPro" id="IPR049730">
    <property type="entry name" value="SNF2/RAD54-like_C"/>
</dbReference>
<dbReference type="EMBL" id="OIVN01006360">
    <property type="protein sequence ID" value="SPD31433.1"/>
    <property type="molecule type" value="Genomic_DNA"/>
</dbReference>
<dbReference type="Gene3D" id="3.40.50.10810">
    <property type="entry name" value="Tandem AAA-ATPase domain"/>
    <property type="match status" value="1"/>
</dbReference>
<feature type="domain" description="Helicase C-terminal" evidence="8">
    <location>
        <begin position="421"/>
        <end position="551"/>
    </location>
</feature>
<dbReference type="Pfam" id="PF00271">
    <property type="entry name" value="Helicase_C"/>
    <property type="match status" value="1"/>
</dbReference>
<dbReference type="PANTHER" id="PTHR45821:SF5">
    <property type="entry name" value="SNF2 DOMAIN-CONTAINING PROTEIN CLASSY 4"/>
    <property type="match status" value="1"/>
</dbReference>
<keyword evidence="5" id="KW-0067">ATP-binding</keyword>
<dbReference type="Gene3D" id="3.40.50.300">
    <property type="entry name" value="P-loop containing nucleotide triphosphate hydrolases"/>
    <property type="match status" value="1"/>
</dbReference>
<dbReference type="GO" id="GO:0005634">
    <property type="term" value="C:nucleus"/>
    <property type="evidence" value="ECO:0007669"/>
    <property type="project" value="UniProtKB-SubCell"/>
</dbReference>
<dbReference type="PROSITE" id="PS51194">
    <property type="entry name" value="HELICASE_CTER"/>
    <property type="match status" value="1"/>
</dbReference>
<keyword evidence="3" id="KW-0378">Hydrolase</keyword>
<keyword evidence="6" id="KW-0539">Nucleus</keyword>
<dbReference type="GO" id="GO:0080188">
    <property type="term" value="P:gene silencing by siRNA-directed DNA methylation"/>
    <property type="evidence" value="ECO:0007669"/>
    <property type="project" value="InterPro"/>
</dbReference>
<comment type="subcellular location">
    <subcellularLocation>
        <location evidence="1">Nucleus</location>
    </subcellularLocation>
</comment>
<dbReference type="SMART" id="SM00490">
    <property type="entry name" value="HELICc"/>
    <property type="match status" value="1"/>
</dbReference>
<dbReference type="SMART" id="SM00487">
    <property type="entry name" value="DEXDc"/>
    <property type="match status" value="1"/>
</dbReference>
<dbReference type="InterPro" id="IPR001650">
    <property type="entry name" value="Helicase_C-like"/>
</dbReference>
<evidence type="ECO:0000256" key="6">
    <source>
        <dbReference type="ARBA" id="ARBA00023242"/>
    </source>
</evidence>
<dbReference type="InterPro" id="IPR027417">
    <property type="entry name" value="P-loop_NTPase"/>
</dbReference>
<dbReference type="GO" id="GO:0016787">
    <property type="term" value="F:hydrolase activity"/>
    <property type="evidence" value="ECO:0007669"/>
    <property type="project" value="UniProtKB-KW"/>
</dbReference>
<keyword evidence="4" id="KW-0347">Helicase</keyword>
<accession>A0A2N9J4K3</accession>
<reference evidence="9" key="1">
    <citation type="submission" date="2018-02" db="EMBL/GenBank/DDBJ databases">
        <authorList>
            <person name="Cohen D.B."/>
            <person name="Kent A.D."/>
        </authorList>
    </citation>
    <scope>NUCLEOTIDE SEQUENCE</scope>
</reference>
<evidence type="ECO:0000259" key="7">
    <source>
        <dbReference type="PROSITE" id="PS51192"/>
    </source>
</evidence>
<dbReference type="Pfam" id="PF00176">
    <property type="entry name" value="SNF2-rel_dom"/>
    <property type="match status" value="1"/>
</dbReference>
<dbReference type="InterPro" id="IPR000330">
    <property type="entry name" value="SNF2_N"/>
</dbReference>
<proteinExistence type="predicted"/>
<evidence type="ECO:0008006" key="10">
    <source>
        <dbReference type="Google" id="ProtNLM"/>
    </source>
</evidence>
<sequence>MFDGVQFQDLRSGTGDSCNHTKGTIWDIIPGIKGSMYPHQQEGFEFIWKNLAGSTEIDKLNSSDPDNVGGCIISHAPGTGKTRLTIVFLQTYLEMFPDCRPVIIAPASLLLTWEEEFKKWNVGVPFHNLNNLEFSGKESVAAVNVLNKSRHQTQDKNAIRMVKLFSWCQDKSILGVSYSLYEKLAGEKFSKDEGTNFKRKVARETENEKFRKILLNFPGLLVLDEGHTPRNQRSSIWKVLCELKTKKRIILSGTPFQNNFLELYNTLCLVRPGFADTIPASLKKLCQRRLMREKNVMKEVQDSISSSAGSHADEEIKKFKALMAPFVNVHKGSILQKSLPGLRDCVVVLNPPDMQKRLLESIRGTSNTFEFEHKLALASVHPSLFLDLALTKKEESILNKDWLESHRLNPNEGVKTRFLMEFIRLCDTLNEKVLVFSQFIDPLCLILDQLSSLLNWSEGRELLHMHGKLDQKTRQSMINKFNDPNSEAKVLLASTKACSEGINLVGASRVVLLDVVWNPSVERQAISRAYRIGQKKVVYTYHLITQGDYGM</sequence>
<evidence type="ECO:0000259" key="8">
    <source>
        <dbReference type="PROSITE" id="PS51194"/>
    </source>
</evidence>
<evidence type="ECO:0000256" key="1">
    <source>
        <dbReference type="ARBA" id="ARBA00004123"/>
    </source>
</evidence>
<organism evidence="9">
    <name type="scientific">Fagus sylvatica</name>
    <name type="common">Beechnut</name>
    <dbReference type="NCBI Taxonomy" id="28930"/>
    <lineage>
        <taxon>Eukaryota</taxon>
        <taxon>Viridiplantae</taxon>
        <taxon>Streptophyta</taxon>
        <taxon>Embryophyta</taxon>
        <taxon>Tracheophyta</taxon>
        <taxon>Spermatophyta</taxon>
        <taxon>Magnoliopsida</taxon>
        <taxon>eudicotyledons</taxon>
        <taxon>Gunneridae</taxon>
        <taxon>Pentapetalae</taxon>
        <taxon>rosids</taxon>
        <taxon>fabids</taxon>
        <taxon>Fagales</taxon>
        <taxon>Fagaceae</taxon>
        <taxon>Fagus</taxon>
    </lineage>
</organism>